<protein>
    <submittedName>
        <fullName evidence="2">Ferritin-like domain-containing protein</fullName>
    </submittedName>
</protein>
<name>A0A4P8EDB9_9RHOB</name>
<dbReference type="EMBL" id="CP039964">
    <property type="protein sequence ID" value="QCO54728.1"/>
    <property type="molecule type" value="Genomic_DNA"/>
</dbReference>
<feature type="compositionally biased region" description="Low complexity" evidence="1">
    <location>
        <begin position="43"/>
        <end position="61"/>
    </location>
</feature>
<evidence type="ECO:0000313" key="2">
    <source>
        <dbReference type="EMBL" id="QCO54728.1"/>
    </source>
</evidence>
<dbReference type="Gene3D" id="1.20.1260.10">
    <property type="match status" value="1"/>
</dbReference>
<dbReference type="KEGG" id="pseb:EOK75_02330"/>
<dbReference type="InterPro" id="IPR009078">
    <property type="entry name" value="Ferritin-like_SF"/>
</dbReference>
<dbReference type="Proteomes" id="UP000298631">
    <property type="component" value="Chromosome"/>
</dbReference>
<feature type="compositionally biased region" description="Low complexity" evidence="1">
    <location>
        <begin position="1"/>
        <end position="13"/>
    </location>
</feature>
<dbReference type="InterPro" id="IPR047114">
    <property type="entry name" value="YciF"/>
</dbReference>
<proteinExistence type="predicted"/>
<dbReference type="CDD" id="cd07909">
    <property type="entry name" value="YciF"/>
    <property type="match status" value="1"/>
</dbReference>
<dbReference type="RefSeq" id="WP_137192398.1">
    <property type="nucleotide sequence ID" value="NZ_CP039964.1"/>
</dbReference>
<dbReference type="PANTHER" id="PTHR30565">
    <property type="entry name" value="PROTEIN YCIF"/>
    <property type="match status" value="1"/>
</dbReference>
<dbReference type="InterPro" id="IPR010287">
    <property type="entry name" value="DUF892_YciF-like"/>
</dbReference>
<dbReference type="Pfam" id="PF05974">
    <property type="entry name" value="DUF892"/>
    <property type="match status" value="1"/>
</dbReference>
<dbReference type="AlphaFoldDB" id="A0A4P8EDB9"/>
<accession>A0A4P8EDB9</accession>
<organism evidence="2 3">
    <name type="scientific">Pseudorhodobacter turbinis</name>
    <dbReference type="NCBI Taxonomy" id="2500533"/>
    <lineage>
        <taxon>Bacteria</taxon>
        <taxon>Pseudomonadati</taxon>
        <taxon>Pseudomonadota</taxon>
        <taxon>Alphaproteobacteria</taxon>
        <taxon>Rhodobacterales</taxon>
        <taxon>Paracoccaceae</taxon>
        <taxon>Pseudorhodobacter</taxon>
    </lineage>
</organism>
<feature type="compositionally biased region" description="Low complexity" evidence="1">
    <location>
        <begin position="20"/>
        <end position="31"/>
    </location>
</feature>
<keyword evidence="3" id="KW-1185">Reference proteome</keyword>
<feature type="region of interest" description="Disordered" evidence="1">
    <location>
        <begin position="211"/>
        <end position="246"/>
    </location>
</feature>
<dbReference type="OrthoDB" id="9795056at2"/>
<feature type="region of interest" description="Disordered" evidence="1">
    <location>
        <begin position="1"/>
        <end position="64"/>
    </location>
</feature>
<dbReference type="SUPFAM" id="SSF47240">
    <property type="entry name" value="Ferritin-like"/>
    <property type="match status" value="1"/>
</dbReference>
<gene>
    <name evidence="2" type="ORF">EOK75_02330</name>
</gene>
<evidence type="ECO:0000313" key="3">
    <source>
        <dbReference type="Proteomes" id="UP000298631"/>
    </source>
</evidence>
<reference evidence="2 3" key="1">
    <citation type="submission" date="2019-05" db="EMBL/GenBank/DDBJ databases">
        <title>Pseudorhodobacter turbinis sp. nov., isolated from the gut of the Korean turban shell.</title>
        <authorList>
            <person name="Jeong Y.-S."/>
            <person name="Kang W.-R."/>
            <person name="Bae J.-W."/>
        </authorList>
    </citation>
    <scope>NUCLEOTIDE SEQUENCE [LARGE SCALE GENOMIC DNA]</scope>
    <source>
        <strain evidence="2 3">S12M18</strain>
    </source>
</reference>
<sequence length="246" mass="26363">MATSTASNSNATANKKKTKTSTSGKTRTVSKAKPDAKARTKRASAVAQKSAAKTKATAKARTSSDKGLSDLLEHGLKDIYYAEKKIYRALPKMIKAAEDDALVEALTSHREETAEQIETLENAFEAMGLRAKGEKCDAIDGILTEAESILDDFGGSFASDAAIIFSCQAVEHYEIARYTSLVGFADALGLDDVQELLQSILDQENAAHTKLEDLAEGSINEAASEYDEDDTDSHSDDSKSSAKAKK</sequence>
<dbReference type="PANTHER" id="PTHR30565:SF9">
    <property type="entry name" value="PROTEIN YCIF"/>
    <property type="match status" value="1"/>
</dbReference>
<dbReference type="InterPro" id="IPR012347">
    <property type="entry name" value="Ferritin-like"/>
</dbReference>
<evidence type="ECO:0000256" key="1">
    <source>
        <dbReference type="SAM" id="MobiDB-lite"/>
    </source>
</evidence>